<keyword evidence="1" id="KW-0472">Membrane</keyword>
<evidence type="ECO:0000313" key="2">
    <source>
        <dbReference type="EMBL" id="BDZ39648.1"/>
    </source>
</evidence>
<sequence length="52" mass="5877">MALAMDARAFGAYPTRTERYQVPFRVRDTVFIVLFIAASAAILVLTFPWQPS</sequence>
<keyword evidence="3" id="KW-1185">Reference proteome</keyword>
<dbReference type="EMBL" id="AP027728">
    <property type="protein sequence ID" value="BDZ39648.1"/>
    <property type="molecule type" value="Genomic_DNA"/>
</dbReference>
<organism evidence="2 3">
    <name type="scientific">Microbacterium suwonense</name>
    <dbReference type="NCBI Taxonomy" id="683047"/>
    <lineage>
        <taxon>Bacteria</taxon>
        <taxon>Bacillati</taxon>
        <taxon>Actinomycetota</taxon>
        <taxon>Actinomycetes</taxon>
        <taxon>Micrococcales</taxon>
        <taxon>Microbacteriaceae</taxon>
        <taxon>Microbacterium</taxon>
    </lineage>
</organism>
<dbReference type="Proteomes" id="UP001321543">
    <property type="component" value="Chromosome"/>
</dbReference>
<accession>A0ABN6X6D4</accession>
<gene>
    <name evidence="2" type="ORF">GCM10025863_22620</name>
</gene>
<name>A0ABN6X6D4_9MICO</name>
<reference evidence="3" key="1">
    <citation type="journal article" date="2019" name="Int. J. Syst. Evol. Microbiol.">
        <title>The Global Catalogue of Microorganisms (GCM) 10K type strain sequencing project: providing services to taxonomists for standard genome sequencing and annotation.</title>
        <authorList>
            <consortium name="The Broad Institute Genomics Platform"/>
            <consortium name="The Broad Institute Genome Sequencing Center for Infectious Disease"/>
            <person name="Wu L."/>
            <person name="Ma J."/>
        </authorList>
    </citation>
    <scope>NUCLEOTIDE SEQUENCE [LARGE SCALE GENOMIC DNA]</scope>
    <source>
        <strain evidence="3">NBRC 106310</strain>
    </source>
</reference>
<proteinExistence type="predicted"/>
<evidence type="ECO:0000256" key="1">
    <source>
        <dbReference type="SAM" id="Phobius"/>
    </source>
</evidence>
<keyword evidence="1" id="KW-0812">Transmembrane</keyword>
<feature type="transmembrane region" description="Helical" evidence="1">
    <location>
        <begin position="29"/>
        <end position="49"/>
    </location>
</feature>
<keyword evidence="1" id="KW-1133">Transmembrane helix</keyword>
<protein>
    <recommendedName>
        <fullName evidence="4">Energy-coupling factor transporter transmembrane protein EcfT</fullName>
    </recommendedName>
</protein>
<evidence type="ECO:0000313" key="3">
    <source>
        <dbReference type="Proteomes" id="UP001321543"/>
    </source>
</evidence>
<evidence type="ECO:0008006" key="4">
    <source>
        <dbReference type="Google" id="ProtNLM"/>
    </source>
</evidence>